<dbReference type="AlphaFoldDB" id="A0A853CQI4"/>
<name>A0A853CQI4_9MICO</name>
<evidence type="ECO:0000259" key="1">
    <source>
        <dbReference type="Pfam" id="PF13761"/>
    </source>
</evidence>
<feature type="domain" description="DUF4166" evidence="1">
    <location>
        <begin position="18"/>
        <end position="187"/>
    </location>
</feature>
<organism evidence="2 3">
    <name type="scientific">Leifsonia shinshuensis</name>
    <dbReference type="NCBI Taxonomy" id="150026"/>
    <lineage>
        <taxon>Bacteria</taxon>
        <taxon>Bacillati</taxon>
        <taxon>Actinomycetota</taxon>
        <taxon>Actinomycetes</taxon>
        <taxon>Micrococcales</taxon>
        <taxon>Microbacteriaceae</taxon>
        <taxon>Leifsonia</taxon>
    </lineage>
</organism>
<dbReference type="RefSeq" id="WP_179605127.1">
    <property type="nucleotide sequence ID" value="NZ_BAABEH010000001.1"/>
</dbReference>
<evidence type="ECO:0000313" key="2">
    <source>
        <dbReference type="EMBL" id="NYJ23176.1"/>
    </source>
</evidence>
<evidence type="ECO:0000313" key="3">
    <source>
        <dbReference type="Proteomes" id="UP000578352"/>
    </source>
</evidence>
<dbReference type="EMBL" id="JACCFL010000001">
    <property type="protein sequence ID" value="NYJ23176.1"/>
    <property type="molecule type" value="Genomic_DNA"/>
</dbReference>
<accession>A0A853CQI4</accession>
<protein>
    <recommendedName>
        <fullName evidence="1">DUF4166 domain-containing protein</fullName>
    </recommendedName>
</protein>
<sequence length="195" mass="21417">MTGSVFEQALGPGLADLPEPLRTHVSAVGAGIGEGVFASAGCARRMLRPLLRLLARRGVLFPDQGTDVPFRIVNTPTADGGLHTVRTFRFPAGDRVLEDTLRVVDGHLHDFLGRRNGLEVRMLLTVGDTGLRMRSGPQWVRVGRVGVRVPRLAGVTVLDTVVEGRRHIDVRLRTPLLGEWFRYAGEFEYEVGEAE</sequence>
<dbReference type="Pfam" id="PF13761">
    <property type="entry name" value="DUF4166"/>
    <property type="match status" value="1"/>
</dbReference>
<proteinExistence type="predicted"/>
<comment type="caution">
    <text evidence="2">The sequence shown here is derived from an EMBL/GenBank/DDBJ whole genome shotgun (WGS) entry which is preliminary data.</text>
</comment>
<reference evidence="2 3" key="1">
    <citation type="submission" date="2020-07" db="EMBL/GenBank/DDBJ databases">
        <title>Sequencing the genomes of 1000 actinobacteria strains.</title>
        <authorList>
            <person name="Klenk H.-P."/>
        </authorList>
    </citation>
    <scope>NUCLEOTIDE SEQUENCE [LARGE SCALE GENOMIC DNA]</scope>
    <source>
        <strain evidence="2 3">DSM 15165</strain>
    </source>
</reference>
<dbReference type="InterPro" id="IPR025311">
    <property type="entry name" value="DUF4166"/>
</dbReference>
<dbReference type="Proteomes" id="UP000578352">
    <property type="component" value="Unassembled WGS sequence"/>
</dbReference>
<gene>
    <name evidence="2" type="ORF">HNR13_001463</name>
</gene>